<protein>
    <submittedName>
        <fullName evidence="2">CHAT domain-containing protein</fullName>
    </submittedName>
</protein>
<reference evidence="2" key="1">
    <citation type="submission" date="2022-06" db="EMBL/GenBank/DDBJ databases">
        <title>Genome sequence of Phormidium yuhuli AB48 isolated from an industrial photobioreactor environment.</title>
        <authorList>
            <person name="Qiu Y."/>
            <person name="Noonan A.J.C."/>
            <person name="Dofher K."/>
            <person name="Koch M."/>
            <person name="Kieft B."/>
            <person name="Lin X."/>
            <person name="Ziels R.M."/>
            <person name="Hallam S.J."/>
        </authorList>
    </citation>
    <scope>NUCLEOTIDE SEQUENCE</scope>
    <source>
        <strain evidence="2">AB48</strain>
    </source>
</reference>
<dbReference type="Proteomes" id="UP001056708">
    <property type="component" value="Chromosome"/>
</dbReference>
<name>A0ABY5ANM0_9CYAN</name>
<keyword evidence="3" id="KW-1185">Reference proteome</keyword>
<dbReference type="EMBL" id="CP098611">
    <property type="protein sequence ID" value="USR90541.1"/>
    <property type="molecule type" value="Genomic_DNA"/>
</dbReference>
<evidence type="ECO:0000313" key="2">
    <source>
        <dbReference type="EMBL" id="USR90541.1"/>
    </source>
</evidence>
<organism evidence="2 3">
    <name type="scientific">Phormidium yuhuli AB48</name>
    <dbReference type="NCBI Taxonomy" id="2940671"/>
    <lineage>
        <taxon>Bacteria</taxon>
        <taxon>Bacillati</taxon>
        <taxon>Cyanobacteriota</taxon>
        <taxon>Cyanophyceae</taxon>
        <taxon>Oscillatoriophycideae</taxon>
        <taxon>Oscillatoriales</taxon>
        <taxon>Oscillatoriaceae</taxon>
        <taxon>Phormidium</taxon>
        <taxon>Phormidium yuhuli</taxon>
    </lineage>
</organism>
<accession>A0ABY5ANM0</accession>
<dbReference type="InterPro" id="IPR011990">
    <property type="entry name" value="TPR-like_helical_dom_sf"/>
</dbReference>
<dbReference type="InterPro" id="IPR024983">
    <property type="entry name" value="CHAT_dom"/>
</dbReference>
<dbReference type="Gene3D" id="1.25.40.10">
    <property type="entry name" value="Tetratricopeptide repeat domain"/>
    <property type="match status" value="1"/>
</dbReference>
<sequence>MTKLVVLHLIGDLETRGFEVILEVGEVGVRPQLRVKGTLPASPELAERVRSHWQDHYRTFTRSQTARIKPKLIGMGHAMDACKTSAAQLGLAFQRWLTGEGFQAIDHRLREVLSLEDEIRLAIASESEGVRQLPWHLWEFYRRYGKTEVMFSPVTGSQPPSPPGQGPGRLRILAILGSDEGIDVAGDRRFLEGLRGAEVTFLVAPSRQMISDRLWERPWDILFFAGHSETQGQRGCLYLNAEEQLSLDELQYGLSKAIQRGLRLAIFNSCDGLGLTTALDDCAIPQMIVMREAVPDRVAQLFLKQFLELLSQGVPFHLAVREARERLQGIEDRFPCASWLPVVVQHPDAIAPQWPLESQGFRDLRRWLVQRLQRRRLSGLVGGIAIAMTVWGRASLGGWLHQQGITLYRDHRYDQAEDLWNLTLKVDPGRRATLYMLGHLHEQVGDDEVALQWYGAASRRGLPQAYRRQAQMLLRQGENIDFAVALTEKGLSILKQHGSLGIEEMRTTLAWGLWQQGQRAQAYQHLDAVLESSHEVPLAYCFYGAMLTEEGLEEEALPLWQSCLDTTDVRHRDEAYWHNLARMILNR</sequence>
<dbReference type="SUPFAM" id="SSF48452">
    <property type="entry name" value="TPR-like"/>
    <property type="match status" value="1"/>
</dbReference>
<gene>
    <name evidence="2" type="ORF">NEA10_17150</name>
</gene>
<dbReference type="Pfam" id="PF12770">
    <property type="entry name" value="CHAT"/>
    <property type="match status" value="1"/>
</dbReference>
<dbReference type="RefSeq" id="WP_252662569.1">
    <property type="nucleotide sequence ID" value="NZ_CP098611.1"/>
</dbReference>
<evidence type="ECO:0000259" key="1">
    <source>
        <dbReference type="Pfam" id="PF12770"/>
    </source>
</evidence>
<feature type="domain" description="CHAT" evidence="1">
    <location>
        <begin position="198"/>
        <end position="329"/>
    </location>
</feature>
<evidence type="ECO:0000313" key="3">
    <source>
        <dbReference type="Proteomes" id="UP001056708"/>
    </source>
</evidence>
<proteinExistence type="predicted"/>